<dbReference type="PANTHER" id="PTHR21255:SF7">
    <property type="entry name" value="DYNEIN LIGHT CHAIN TCTEX-TYPE PROTEIN 2B"/>
    <property type="match status" value="1"/>
</dbReference>
<evidence type="ECO:0000313" key="2">
    <source>
        <dbReference type="EMBL" id="KAJ9581303.1"/>
    </source>
</evidence>
<keyword evidence="3" id="KW-1185">Reference proteome</keyword>
<dbReference type="AlphaFoldDB" id="A0AAD7ZK24"/>
<proteinExistence type="inferred from homology"/>
<sequence>MSDELTGKTYTPENAEMWTKKIATDVRNKVKELGLKRYKFMVQVVLGERLGAGVKIGSRCLWDADTDNYASDVFMNETIFCTTVVYAVYFY</sequence>
<reference evidence="2" key="1">
    <citation type="journal article" date="2023" name="IScience">
        <title>Live-bearing cockroach genome reveals convergent evolutionary mechanisms linked to viviparity in insects and beyond.</title>
        <authorList>
            <person name="Fouks B."/>
            <person name="Harrison M.C."/>
            <person name="Mikhailova A.A."/>
            <person name="Marchal E."/>
            <person name="English S."/>
            <person name="Carruthers M."/>
            <person name="Jennings E.C."/>
            <person name="Chiamaka E.L."/>
            <person name="Frigard R.A."/>
            <person name="Pippel M."/>
            <person name="Attardo G.M."/>
            <person name="Benoit J.B."/>
            <person name="Bornberg-Bauer E."/>
            <person name="Tobe S.S."/>
        </authorList>
    </citation>
    <scope>NUCLEOTIDE SEQUENCE</scope>
    <source>
        <strain evidence="2">Stay&amp;Tobe</strain>
    </source>
</reference>
<evidence type="ECO:0000313" key="3">
    <source>
        <dbReference type="Proteomes" id="UP001233999"/>
    </source>
</evidence>
<evidence type="ECO:0008006" key="4">
    <source>
        <dbReference type="Google" id="ProtNLM"/>
    </source>
</evidence>
<dbReference type="CDD" id="cd21459">
    <property type="entry name" value="DLC-like_TCTEX1D2"/>
    <property type="match status" value="1"/>
</dbReference>
<name>A0AAD7ZK24_DIPPU</name>
<dbReference type="GO" id="GO:0005868">
    <property type="term" value="C:cytoplasmic dynein complex"/>
    <property type="evidence" value="ECO:0007669"/>
    <property type="project" value="TreeGrafter"/>
</dbReference>
<organism evidence="2 3">
    <name type="scientific">Diploptera punctata</name>
    <name type="common">Pacific beetle cockroach</name>
    <dbReference type="NCBI Taxonomy" id="6984"/>
    <lineage>
        <taxon>Eukaryota</taxon>
        <taxon>Metazoa</taxon>
        <taxon>Ecdysozoa</taxon>
        <taxon>Arthropoda</taxon>
        <taxon>Hexapoda</taxon>
        <taxon>Insecta</taxon>
        <taxon>Pterygota</taxon>
        <taxon>Neoptera</taxon>
        <taxon>Polyneoptera</taxon>
        <taxon>Dictyoptera</taxon>
        <taxon>Blattodea</taxon>
        <taxon>Blaberoidea</taxon>
        <taxon>Blaberidae</taxon>
        <taxon>Diplopterinae</taxon>
        <taxon>Diploptera</taxon>
    </lineage>
</organism>
<protein>
    <recommendedName>
        <fullName evidence="4">Dynein light chain</fullName>
    </recommendedName>
</protein>
<dbReference type="PANTHER" id="PTHR21255">
    <property type="entry name" value="T-COMPLEX-ASSOCIATED-TESTIS-EXPRESSED 1/ DYNEIN LIGHT CHAIN"/>
    <property type="match status" value="1"/>
</dbReference>
<evidence type="ECO:0000256" key="1">
    <source>
        <dbReference type="ARBA" id="ARBA00005361"/>
    </source>
</evidence>
<dbReference type="Proteomes" id="UP001233999">
    <property type="component" value="Unassembled WGS sequence"/>
</dbReference>
<dbReference type="Gene3D" id="3.30.1140.40">
    <property type="entry name" value="Tctex-1"/>
    <property type="match status" value="1"/>
</dbReference>
<reference evidence="2" key="2">
    <citation type="submission" date="2023-05" db="EMBL/GenBank/DDBJ databases">
        <authorList>
            <person name="Fouks B."/>
        </authorList>
    </citation>
    <scope>NUCLEOTIDE SEQUENCE</scope>
    <source>
        <strain evidence="2">Stay&amp;Tobe</strain>
        <tissue evidence="2">Testes</tissue>
    </source>
</reference>
<accession>A0AAD7ZK24</accession>
<comment type="similarity">
    <text evidence="1">Belongs to the dynein light chain Tctex-type family.</text>
</comment>
<dbReference type="Pfam" id="PF03645">
    <property type="entry name" value="Tctex-1"/>
    <property type="match status" value="1"/>
</dbReference>
<dbReference type="InterPro" id="IPR005334">
    <property type="entry name" value="Tctex-1-like"/>
</dbReference>
<dbReference type="GO" id="GO:0045505">
    <property type="term" value="F:dynein intermediate chain binding"/>
    <property type="evidence" value="ECO:0007669"/>
    <property type="project" value="TreeGrafter"/>
</dbReference>
<dbReference type="GO" id="GO:0005737">
    <property type="term" value="C:cytoplasm"/>
    <property type="evidence" value="ECO:0007669"/>
    <property type="project" value="TreeGrafter"/>
</dbReference>
<comment type="caution">
    <text evidence="2">The sequence shown here is derived from an EMBL/GenBank/DDBJ whole genome shotgun (WGS) entry which is preliminary data.</text>
</comment>
<gene>
    <name evidence="2" type="ORF">L9F63_023518</name>
</gene>
<dbReference type="EMBL" id="JASPKZ010007957">
    <property type="protein sequence ID" value="KAJ9581303.1"/>
    <property type="molecule type" value="Genomic_DNA"/>
</dbReference>
<dbReference type="FunFam" id="3.30.1140.40:FF:000003">
    <property type="entry name" value="tctex1 domain-containing protein 2"/>
    <property type="match status" value="1"/>
</dbReference>
<dbReference type="InterPro" id="IPR038586">
    <property type="entry name" value="Tctex-1-like_sf"/>
</dbReference>
<dbReference type="GO" id="GO:0007018">
    <property type="term" value="P:microtubule-based movement"/>
    <property type="evidence" value="ECO:0007669"/>
    <property type="project" value="TreeGrafter"/>
</dbReference>